<dbReference type="FunFam" id="1.20.1300.10:FF:000007">
    <property type="entry name" value="Succinate dehydrogenase [ubiquinone] cytochrome b small subunit"/>
    <property type="match status" value="1"/>
</dbReference>
<keyword evidence="14" id="KW-1185">Reference proteome</keyword>
<keyword evidence="4" id="KW-0812">Transmembrane</keyword>
<keyword evidence="9 12" id="KW-0472">Membrane</keyword>
<keyword evidence="8 12" id="KW-0496">Mitochondrion</keyword>
<evidence type="ECO:0000313" key="14">
    <source>
        <dbReference type="Proteomes" id="UP000094043"/>
    </source>
</evidence>
<dbReference type="InterPro" id="IPR007992">
    <property type="entry name" value="CybS"/>
</dbReference>
<dbReference type="SUPFAM" id="SSF81343">
    <property type="entry name" value="Fumarate reductase respiratory complex transmembrane subunits"/>
    <property type="match status" value="1"/>
</dbReference>
<keyword evidence="7" id="KW-1133">Transmembrane helix</keyword>
<dbReference type="GO" id="GO:0098796">
    <property type="term" value="C:membrane protein complex"/>
    <property type="evidence" value="ECO:0007669"/>
    <property type="project" value="UniProtKB-ARBA"/>
</dbReference>
<keyword evidence="5 12" id="KW-0999">Mitochondrion inner membrane</keyword>
<protein>
    <recommendedName>
        <fullName evidence="12">Succinate dehydrogenase [ubiquinone] cytochrome b small subunit</fullName>
    </recommendedName>
</protein>
<dbReference type="GO" id="GO:0048039">
    <property type="term" value="F:ubiquinone binding"/>
    <property type="evidence" value="ECO:0007669"/>
    <property type="project" value="TreeGrafter"/>
</dbReference>
<dbReference type="GO" id="GO:0006121">
    <property type="term" value="P:mitochondrial electron transport, succinate to ubiquinone"/>
    <property type="evidence" value="ECO:0007669"/>
    <property type="project" value="TreeGrafter"/>
</dbReference>
<organism evidence="13 14">
    <name type="scientific">Cryptococcus depauperatus CBS 7841</name>
    <dbReference type="NCBI Taxonomy" id="1295531"/>
    <lineage>
        <taxon>Eukaryota</taxon>
        <taxon>Fungi</taxon>
        <taxon>Dikarya</taxon>
        <taxon>Basidiomycota</taxon>
        <taxon>Agaricomycotina</taxon>
        <taxon>Tremellomycetes</taxon>
        <taxon>Tremellales</taxon>
        <taxon>Cryptococcaceae</taxon>
        <taxon>Cryptococcus</taxon>
    </lineage>
</organism>
<evidence type="ECO:0000256" key="2">
    <source>
        <dbReference type="ARBA" id="ARBA00007294"/>
    </source>
</evidence>
<evidence type="ECO:0000256" key="12">
    <source>
        <dbReference type="RuleBase" id="RU364031"/>
    </source>
</evidence>
<evidence type="ECO:0000256" key="7">
    <source>
        <dbReference type="ARBA" id="ARBA00022989"/>
    </source>
</evidence>
<feature type="binding site" description="axial binding residue" evidence="11">
    <location>
        <position position="122"/>
    </location>
    <ligand>
        <name>heme b</name>
        <dbReference type="ChEBI" id="CHEBI:60344"/>
        <note>ligand shared with SDHC</note>
    </ligand>
    <ligandPart>
        <name>Fe</name>
        <dbReference type="ChEBI" id="CHEBI:18248"/>
    </ligandPart>
</feature>
<evidence type="ECO:0000256" key="9">
    <source>
        <dbReference type="ARBA" id="ARBA00023136"/>
    </source>
</evidence>
<dbReference type="KEGG" id="cdep:91088421"/>
<evidence type="ECO:0000256" key="11">
    <source>
        <dbReference type="PIRSR" id="PIRSR607992-2"/>
    </source>
</evidence>
<dbReference type="GeneID" id="91088421"/>
<comment type="similarity">
    <text evidence="2 12">Belongs to the CybS family.</text>
</comment>
<proteinExistence type="inferred from homology"/>
<keyword evidence="3" id="KW-0813">Transport</keyword>
<feature type="binding site" evidence="10">
    <location>
        <position position="134"/>
    </location>
    <ligand>
        <name>a ubiquinone</name>
        <dbReference type="ChEBI" id="CHEBI:16389"/>
        <note>ligand shared with IP/SDHB</note>
    </ligand>
</feature>
<keyword evidence="11" id="KW-0479">Metal-binding</keyword>
<keyword evidence="11" id="KW-0408">Iron</keyword>
<keyword evidence="6 12" id="KW-0809">Transit peptide</keyword>
<dbReference type="EMBL" id="CP143788">
    <property type="protein sequence ID" value="WVN88995.1"/>
    <property type="molecule type" value="Genomic_DNA"/>
</dbReference>
<dbReference type="VEuPathDB" id="FungiDB:L203_05212"/>
<accession>A0A1E3I566</accession>
<evidence type="ECO:0000256" key="3">
    <source>
        <dbReference type="ARBA" id="ARBA00022448"/>
    </source>
</evidence>
<evidence type="ECO:0000256" key="5">
    <source>
        <dbReference type="ARBA" id="ARBA00022792"/>
    </source>
</evidence>
<gene>
    <name evidence="13" type="ORF">L203_104211</name>
</gene>
<sequence>MSVLRPQASHLVFRNLGLGLGRRALHVSRPFAIQATQVKKNTLVSAEETGGFKYTPGGPILKGTVNDATTFPAPNKSHGSYHWAFERILSASLIPVTVGAAVSSGSTYPIMDGILAISLIIHSHIGFDSCIVDYVHPRKFPVLGPIARWALRITTGLTVWGVYEFNTNDIGLTELVRRAWTA</sequence>
<dbReference type="RefSeq" id="XP_066069695.1">
    <property type="nucleotide sequence ID" value="XM_066213598.1"/>
</dbReference>
<reference evidence="13" key="3">
    <citation type="submission" date="2024-01" db="EMBL/GenBank/DDBJ databases">
        <authorList>
            <person name="Coelho M.A."/>
            <person name="David-Palma M."/>
            <person name="Shea T."/>
            <person name="Sun S."/>
            <person name="Cuomo C.A."/>
            <person name="Heitman J."/>
        </authorList>
    </citation>
    <scope>NUCLEOTIDE SEQUENCE</scope>
    <source>
        <strain evidence="13">CBS 7841</strain>
    </source>
</reference>
<dbReference type="OrthoDB" id="18577at2759"/>
<dbReference type="GO" id="GO:0046872">
    <property type="term" value="F:metal ion binding"/>
    <property type="evidence" value="ECO:0007669"/>
    <property type="project" value="UniProtKB-KW"/>
</dbReference>
<evidence type="ECO:0000256" key="6">
    <source>
        <dbReference type="ARBA" id="ARBA00022946"/>
    </source>
</evidence>
<reference evidence="13" key="1">
    <citation type="submission" date="2016-06" db="EMBL/GenBank/DDBJ databases">
        <authorList>
            <person name="Cuomo C."/>
            <person name="Litvintseva A."/>
            <person name="Heitman J."/>
            <person name="Chen Y."/>
            <person name="Sun S."/>
            <person name="Springer D."/>
            <person name="Dromer F."/>
            <person name="Young S."/>
            <person name="Zeng Q."/>
            <person name="Chapman S."/>
            <person name="Gujja S."/>
            <person name="Saif S."/>
            <person name="Birren B."/>
        </authorList>
    </citation>
    <scope>NUCLEOTIDE SEQUENCE</scope>
    <source>
        <strain evidence="13">CBS 7841</strain>
    </source>
</reference>
<dbReference type="PANTHER" id="PTHR13337">
    <property type="entry name" value="SUCCINATE DEHYDROGENASE"/>
    <property type="match status" value="1"/>
</dbReference>
<reference evidence="13" key="2">
    <citation type="journal article" date="2022" name="Elife">
        <title>Obligate sexual reproduction of a homothallic fungus closely related to the Cryptococcus pathogenic species complex.</title>
        <authorList>
            <person name="Passer A.R."/>
            <person name="Clancey S.A."/>
            <person name="Shea T."/>
            <person name="David-Palma M."/>
            <person name="Averette A.F."/>
            <person name="Boekhout T."/>
            <person name="Porcel B.M."/>
            <person name="Nowrousian M."/>
            <person name="Cuomo C.A."/>
            <person name="Sun S."/>
            <person name="Heitman J."/>
            <person name="Coelho M.A."/>
        </authorList>
    </citation>
    <scope>NUCLEOTIDE SEQUENCE</scope>
    <source>
        <strain evidence="13">CBS 7841</strain>
    </source>
</reference>
<evidence type="ECO:0000313" key="13">
    <source>
        <dbReference type="EMBL" id="WVN88995.1"/>
    </source>
</evidence>
<dbReference type="GO" id="GO:0020037">
    <property type="term" value="F:heme binding"/>
    <property type="evidence" value="ECO:0007669"/>
    <property type="project" value="TreeGrafter"/>
</dbReference>
<comment type="subcellular location">
    <subcellularLocation>
        <location evidence="1 12">Mitochondrion inner membrane</location>
        <topology evidence="1 12">Multi-pass membrane protein</topology>
    </subcellularLocation>
</comment>
<evidence type="ECO:0000256" key="8">
    <source>
        <dbReference type="ARBA" id="ARBA00023128"/>
    </source>
</evidence>
<dbReference type="AlphaFoldDB" id="A0A1E3I566"/>
<evidence type="ECO:0000256" key="10">
    <source>
        <dbReference type="PIRSR" id="PIRSR607992-1"/>
    </source>
</evidence>
<dbReference type="Gene3D" id="1.20.1300.10">
    <property type="entry name" value="Fumarate reductase/succinate dehydrogenase, transmembrane subunit"/>
    <property type="match status" value="1"/>
</dbReference>
<dbReference type="Proteomes" id="UP000094043">
    <property type="component" value="Chromosome 5"/>
</dbReference>
<dbReference type="CDD" id="cd03496">
    <property type="entry name" value="SQR_TypeC_CybS"/>
    <property type="match status" value="1"/>
</dbReference>
<evidence type="ECO:0000256" key="1">
    <source>
        <dbReference type="ARBA" id="ARBA00004448"/>
    </source>
</evidence>
<dbReference type="GO" id="GO:0006099">
    <property type="term" value="P:tricarboxylic acid cycle"/>
    <property type="evidence" value="ECO:0007669"/>
    <property type="project" value="TreeGrafter"/>
</dbReference>
<dbReference type="PANTHER" id="PTHR13337:SF2">
    <property type="entry name" value="SUCCINATE DEHYDROGENASE [UBIQUINONE] CYTOCHROME B SMALL SUBUNIT, MITOCHONDRIAL"/>
    <property type="match status" value="1"/>
</dbReference>
<dbReference type="GO" id="GO:0005743">
    <property type="term" value="C:mitochondrial inner membrane"/>
    <property type="evidence" value="ECO:0007669"/>
    <property type="project" value="UniProtKB-SubCell"/>
</dbReference>
<dbReference type="InterPro" id="IPR034804">
    <property type="entry name" value="SQR/QFR_C/D"/>
</dbReference>
<dbReference type="Pfam" id="PF05328">
    <property type="entry name" value="CybS"/>
    <property type="match status" value="1"/>
</dbReference>
<name>A0A1E3I566_9TREE</name>
<evidence type="ECO:0000256" key="4">
    <source>
        <dbReference type="ARBA" id="ARBA00022692"/>
    </source>
</evidence>